<evidence type="ECO:0000313" key="2">
    <source>
        <dbReference type="Proteomes" id="UP000011626"/>
    </source>
</evidence>
<protein>
    <submittedName>
        <fullName evidence="1">Uncharacterized protein</fullName>
    </submittedName>
</protein>
<evidence type="ECO:0000313" key="1">
    <source>
        <dbReference type="EMBL" id="ELZ19729.1"/>
    </source>
</evidence>
<accession>M0CCW0</accession>
<sequence>MGERNRYRTQLRRAGLLTREDQRLHDDPVKHLKQILRPMVRRKDTATAKETLTGLDAVLQEYEETNERIQANEREKRGGVRETISRLFG</sequence>
<gene>
    <name evidence="1" type="ORF">C475_22339</name>
</gene>
<dbReference type="AlphaFoldDB" id="M0CCW0"/>
<dbReference type="Proteomes" id="UP000011626">
    <property type="component" value="Unassembled WGS sequence"/>
</dbReference>
<comment type="caution">
    <text evidence="1">The sequence shown here is derived from an EMBL/GenBank/DDBJ whole genome shotgun (WGS) entry which is preliminary data.</text>
</comment>
<dbReference type="EMBL" id="AOIU01000049">
    <property type="protein sequence ID" value="ELZ19729.1"/>
    <property type="molecule type" value="Genomic_DNA"/>
</dbReference>
<dbReference type="PATRIC" id="fig|797114.5.peg.4482"/>
<name>M0CCW0_9EURY</name>
<dbReference type="eggNOG" id="ENOG502N5Y8">
    <property type="taxonomic scope" value="Archaea"/>
</dbReference>
<proteinExistence type="predicted"/>
<reference evidence="1 2" key="1">
    <citation type="journal article" date="2014" name="PLoS Genet.">
        <title>Phylogenetically driven sequencing of extremely halophilic archaea reveals strategies for static and dynamic osmo-response.</title>
        <authorList>
            <person name="Becker E.A."/>
            <person name="Seitzer P.M."/>
            <person name="Tritt A."/>
            <person name="Larsen D."/>
            <person name="Krusor M."/>
            <person name="Yao A.I."/>
            <person name="Wu D."/>
            <person name="Madern D."/>
            <person name="Eisen J.A."/>
            <person name="Darling A.E."/>
            <person name="Facciotti M.T."/>
        </authorList>
    </citation>
    <scope>NUCLEOTIDE SEQUENCE [LARGE SCALE GENOMIC DNA]</scope>
    <source>
        <strain evidence="1 2">2-9-1</strain>
    </source>
</reference>
<keyword evidence="2" id="KW-1185">Reference proteome</keyword>
<organism evidence="1 2">
    <name type="scientific">Halosimplex carlsbadense 2-9-1</name>
    <dbReference type="NCBI Taxonomy" id="797114"/>
    <lineage>
        <taxon>Archaea</taxon>
        <taxon>Methanobacteriati</taxon>
        <taxon>Methanobacteriota</taxon>
        <taxon>Stenosarchaea group</taxon>
        <taxon>Halobacteria</taxon>
        <taxon>Halobacteriales</taxon>
        <taxon>Haloarculaceae</taxon>
        <taxon>Halosimplex</taxon>
    </lineage>
</organism>